<comment type="similarity">
    <text evidence="1">Belongs to the LysR transcriptional regulatory family.</text>
</comment>
<evidence type="ECO:0000256" key="4">
    <source>
        <dbReference type="ARBA" id="ARBA00023163"/>
    </source>
</evidence>
<keyword evidence="3" id="KW-0238">DNA-binding</keyword>
<name>A0ABT4TFE9_9ACTN</name>
<evidence type="ECO:0000256" key="3">
    <source>
        <dbReference type="ARBA" id="ARBA00023125"/>
    </source>
</evidence>
<evidence type="ECO:0000256" key="2">
    <source>
        <dbReference type="ARBA" id="ARBA00023015"/>
    </source>
</evidence>
<dbReference type="Proteomes" id="UP001165685">
    <property type="component" value="Unassembled WGS sequence"/>
</dbReference>
<dbReference type="EMBL" id="JAQFWP010000003">
    <property type="protein sequence ID" value="MDA2803424.1"/>
    <property type="molecule type" value="Genomic_DNA"/>
</dbReference>
<dbReference type="PANTHER" id="PTHR30346">
    <property type="entry name" value="TRANSCRIPTIONAL DUAL REGULATOR HCAR-RELATED"/>
    <property type="match status" value="1"/>
</dbReference>
<dbReference type="PROSITE" id="PS50931">
    <property type="entry name" value="HTH_LYSR"/>
    <property type="match status" value="1"/>
</dbReference>
<evidence type="ECO:0000256" key="1">
    <source>
        <dbReference type="ARBA" id="ARBA00009437"/>
    </source>
</evidence>
<evidence type="ECO:0000313" key="7">
    <source>
        <dbReference type="Proteomes" id="UP001165685"/>
    </source>
</evidence>
<dbReference type="Pfam" id="PF03466">
    <property type="entry name" value="LysR_substrate"/>
    <property type="match status" value="1"/>
</dbReference>
<evidence type="ECO:0000313" key="6">
    <source>
        <dbReference type="EMBL" id="MDA2803424.1"/>
    </source>
</evidence>
<organism evidence="6 7">
    <name type="scientific">Nocardiopsis suaedae</name>
    <dbReference type="NCBI Taxonomy" id="3018444"/>
    <lineage>
        <taxon>Bacteria</taxon>
        <taxon>Bacillati</taxon>
        <taxon>Actinomycetota</taxon>
        <taxon>Actinomycetes</taxon>
        <taxon>Streptosporangiales</taxon>
        <taxon>Nocardiopsidaceae</taxon>
        <taxon>Nocardiopsis</taxon>
    </lineage>
</organism>
<dbReference type="InterPro" id="IPR005119">
    <property type="entry name" value="LysR_subst-bd"/>
</dbReference>
<protein>
    <submittedName>
        <fullName evidence="6">LysR family transcriptional regulator</fullName>
    </submittedName>
</protein>
<comment type="caution">
    <text evidence="6">The sequence shown here is derived from an EMBL/GenBank/DDBJ whole genome shotgun (WGS) entry which is preliminary data.</text>
</comment>
<dbReference type="SUPFAM" id="SSF46785">
    <property type="entry name" value="Winged helix' DNA-binding domain"/>
    <property type="match status" value="1"/>
</dbReference>
<gene>
    <name evidence="6" type="ORF">O4U47_02770</name>
</gene>
<dbReference type="Pfam" id="PF00126">
    <property type="entry name" value="HTH_1"/>
    <property type="match status" value="1"/>
</dbReference>
<sequence length="278" mass="30097">MLERHELDTFLTLCEELHFGRTAERLRVSTSRVSQTVRALERRIGVPLFDRTSRRVALSPAGRALRDDLRPHWEAIGEAVARAVEAGKGFTGELRVCFTEPQHGLLLAGAAELFGERHPECAVLLREARPDEVLTLLRDGTAEIAMAQKGREAGGEAERERGTASGAVLVSEARFLAVPVGHPFARRDALRCADLEGAALLTASALTTPEALTQVGAGTGVLPVGASTRRYHTRPDVAYVHIADAPPVETHLLWRTDSATARLRAFAEAAQDLVGGHR</sequence>
<evidence type="ECO:0000259" key="5">
    <source>
        <dbReference type="PROSITE" id="PS50931"/>
    </source>
</evidence>
<dbReference type="PANTHER" id="PTHR30346:SF0">
    <property type="entry name" value="HCA OPERON TRANSCRIPTIONAL ACTIVATOR HCAR"/>
    <property type="match status" value="1"/>
</dbReference>
<accession>A0ABT4TFE9</accession>
<dbReference type="InterPro" id="IPR000847">
    <property type="entry name" value="LysR_HTH_N"/>
</dbReference>
<proteinExistence type="inferred from homology"/>
<reference evidence="6" key="1">
    <citation type="submission" date="2023-01" db="EMBL/GenBank/DDBJ databases">
        <title>Draft genome sequence of Nocardiopsis sp. LSu2-4 isolated from halophytes.</title>
        <authorList>
            <person name="Duangmal K."/>
            <person name="Chantavorakit T."/>
        </authorList>
    </citation>
    <scope>NUCLEOTIDE SEQUENCE</scope>
    <source>
        <strain evidence="6">LSu2-4</strain>
    </source>
</reference>
<dbReference type="SUPFAM" id="SSF53850">
    <property type="entry name" value="Periplasmic binding protein-like II"/>
    <property type="match status" value="1"/>
</dbReference>
<dbReference type="Gene3D" id="3.40.190.10">
    <property type="entry name" value="Periplasmic binding protein-like II"/>
    <property type="match status" value="4"/>
</dbReference>
<dbReference type="InterPro" id="IPR036388">
    <property type="entry name" value="WH-like_DNA-bd_sf"/>
</dbReference>
<dbReference type="Gene3D" id="1.10.10.10">
    <property type="entry name" value="Winged helix-like DNA-binding domain superfamily/Winged helix DNA-binding domain"/>
    <property type="match status" value="1"/>
</dbReference>
<keyword evidence="7" id="KW-1185">Reference proteome</keyword>
<keyword evidence="2" id="KW-0805">Transcription regulation</keyword>
<feature type="domain" description="HTH lysR-type" evidence="5">
    <location>
        <begin position="1"/>
        <end position="59"/>
    </location>
</feature>
<dbReference type="InterPro" id="IPR036390">
    <property type="entry name" value="WH_DNA-bd_sf"/>
</dbReference>
<dbReference type="RefSeq" id="WP_270675886.1">
    <property type="nucleotide sequence ID" value="NZ_JAQFWP010000003.1"/>
</dbReference>
<keyword evidence="4" id="KW-0804">Transcription</keyword>